<dbReference type="AlphaFoldDB" id="A0A0F9NU25"/>
<organism evidence="1">
    <name type="scientific">marine sediment metagenome</name>
    <dbReference type="NCBI Taxonomy" id="412755"/>
    <lineage>
        <taxon>unclassified sequences</taxon>
        <taxon>metagenomes</taxon>
        <taxon>ecological metagenomes</taxon>
    </lineage>
</organism>
<proteinExistence type="predicted"/>
<name>A0A0F9NU25_9ZZZZ</name>
<sequence>MIKLPKRIRIIEASDIRLTEKRDQIYIEKESDFLWYLKRYNIEAILKLKKLYYVFEDTDTIMIYDDSKASPEVPQ</sequence>
<reference evidence="1" key="1">
    <citation type="journal article" date="2015" name="Nature">
        <title>Complex archaea that bridge the gap between prokaryotes and eukaryotes.</title>
        <authorList>
            <person name="Spang A."/>
            <person name="Saw J.H."/>
            <person name="Jorgensen S.L."/>
            <person name="Zaremba-Niedzwiedzka K."/>
            <person name="Martijn J."/>
            <person name="Lind A.E."/>
            <person name="van Eijk R."/>
            <person name="Schleper C."/>
            <person name="Guy L."/>
            <person name="Ettema T.J."/>
        </authorList>
    </citation>
    <scope>NUCLEOTIDE SEQUENCE</scope>
</reference>
<comment type="caution">
    <text evidence="1">The sequence shown here is derived from an EMBL/GenBank/DDBJ whole genome shotgun (WGS) entry which is preliminary data.</text>
</comment>
<evidence type="ECO:0000313" key="1">
    <source>
        <dbReference type="EMBL" id="KKN22990.1"/>
    </source>
</evidence>
<accession>A0A0F9NU25</accession>
<protein>
    <submittedName>
        <fullName evidence="1">Uncharacterized protein</fullName>
    </submittedName>
</protein>
<gene>
    <name evidence="1" type="ORF">LCGC14_0909610</name>
</gene>
<dbReference type="EMBL" id="LAZR01003013">
    <property type="protein sequence ID" value="KKN22990.1"/>
    <property type="molecule type" value="Genomic_DNA"/>
</dbReference>